<evidence type="ECO:0000313" key="3">
    <source>
        <dbReference type="Proteomes" id="UP000008744"/>
    </source>
</evidence>
<reference evidence="1 3" key="1">
    <citation type="journal article" date="2007" name="Nature">
        <title>Evolution of genes and genomes on the Drosophila phylogeny.</title>
        <authorList>
            <consortium name="Drosophila 12 Genomes Consortium"/>
            <person name="Clark A.G."/>
            <person name="Eisen M.B."/>
            <person name="Smith D.R."/>
            <person name="Bergman C.M."/>
            <person name="Oliver B."/>
            <person name="Markow T.A."/>
            <person name="Kaufman T.C."/>
            <person name="Kellis M."/>
            <person name="Gelbart W."/>
            <person name="Iyer V.N."/>
            <person name="Pollard D.A."/>
            <person name="Sackton T.B."/>
            <person name="Larracuente A.M."/>
            <person name="Singh N.D."/>
            <person name="Abad J.P."/>
            <person name="Abt D.N."/>
            <person name="Adryan B."/>
            <person name="Aguade M."/>
            <person name="Akashi H."/>
            <person name="Anderson W.W."/>
            <person name="Aquadro C.F."/>
            <person name="Ardell D.H."/>
            <person name="Arguello R."/>
            <person name="Artieri C.G."/>
            <person name="Barbash D.A."/>
            <person name="Barker D."/>
            <person name="Barsanti P."/>
            <person name="Batterham P."/>
            <person name="Batzoglou S."/>
            <person name="Begun D."/>
            <person name="Bhutkar A."/>
            <person name="Blanco E."/>
            <person name="Bosak S.A."/>
            <person name="Bradley R.K."/>
            <person name="Brand A.D."/>
            <person name="Brent M.R."/>
            <person name="Brooks A.N."/>
            <person name="Brown R.H."/>
            <person name="Butlin R.K."/>
            <person name="Caggese C."/>
            <person name="Calvi B.R."/>
            <person name="Bernardo de Carvalho A."/>
            <person name="Caspi A."/>
            <person name="Castrezana S."/>
            <person name="Celniker S.E."/>
            <person name="Chang J.L."/>
            <person name="Chapple C."/>
            <person name="Chatterji S."/>
            <person name="Chinwalla A."/>
            <person name="Civetta A."/>
            <person name="Clifton S.W."/>
            <person name="Comeron J.M."/>
            <person name="Costello J.C."/>
            <person name="Coyne J.A."/>
            <person name="Daub J."/>
            <person name="David R.G."/>
            <person name="Delcher A.L."/>
            <person name="Delehaunty K."/>
            <person name="Do C.B."/>
            <person name="Ebling H."/>
            <person name="Edwards K."/>
            <person name="Eickbush T."/>
            <person name="Evans J.D."/>
            <person name="Filipski A."/>
            <person name="Findeiss S."/>
            <person name="Freyhult E."/>
            <person name="Fulton L."/>
            <person name="Fulton R."/>
            <person name="Garcia A.C."/>
            <person name="Gardiner A."/>
            <person name="Garfield D.A."/>
            <person name="Garvin B.E."/>
            <person name="Gibson G."/>
            <person name="Gilbert D."/>
            <person name="Gnerre S."/>
            <person name="Godfrey J."/>
            <person name="Good R."/>
            <person name="Gotea V."/>
            <person name="Gravely B."/>
            <person name="Greenberg A.J."/>
            <person name="Griffiths-Jones S."/>
            <person name="Gross S."/>
            <person name="Guigo R."/>
            <person name="Gustafson E.A."/>
            <person name="Haerty W."/>
            <person name="Hahn M.W."/>
            <person name="Halligan D.L."/>
            <person name="Halpern A.L."/>
            <person name="Halter G.M."/>
            <person name="Han M.V."/>
            <person name="Heger A."/>
            <person name="Hillier L."/>
            <person name="Hinrichs A.S."/>
            <person name="Holmes I."/>
            <person name="Hoskins R.A."/>
            <person name="Hubisz M.J."/>
            <person name="Hultmark D."/>
            <person name="Huntley M.A."/>
            <person name="Jaffe D.B."/>
            <person name="Jagadeeshan S."/>
            <person name="Jeck W.R."/>
            <person name="Johnson J."/>
            <person name="Jones C.D."/>
            <person name="Jordan W.C."/>
            <person name="Karpen G.H."/>
            <person name="Kataoka E."/>
            <person name="Keightley P.D."/>
            <person name="Kheradpour P."/>
            <person name="Kirkness E.F."/>
            <person name="Koerich L.B."/>
            <person name="Kristiansen K."/>
            <person name="Kudrna D."/>
            <person name="Kulathinal R.J."/>
            <person name="Kumar S."/>
            <person name="Kwok R."/>
            <person name="Lander E."/>
            <person name="Langley C.H."/>
            <person name="Lapoint R."/>
            <person name="Lazzaro B.P."/>
            <person name="Lee S.J."/>
            <person name="Levesque L."/>
            <person name="Li R."/>
            <person name="Lin C.F."/>
            <person name="Lin M.F."/>
            <person name="Lindblad-Toh K."/>
            <person name="Llopart A."/>
            <person name="Long M."/>
            <person name="Low L."/>
            <person name="Lozovsky E."/>
            <person name="Lu J."/>
            <person name="Luo M."/>
            <person name="Machado C.A."/>
            <person name="Makalowski W."/>
            <person name="Marzo M."/>
            <person name="Matsuda M."/>
            <person name="Matzkin L."/>
            <person name="McAllister B."/>
            <person name="McBride C.S."/>
            <person name="McKernan B."/>
            <person name="McKernan K."/>
            <person name="Mendez-Lago M."/>
            <person name="Minx P."/>
            <person name="Mollenhauer M.U."/>
            <person name="Montooth K."/>
            <person name="Mount S.M."/>
            <person name="Mu X."/>
            <person name="Myers E."/>
            <person name="Negre B."/>
            <person name="Newfeld S."/>
            <person name="Nielsen R."/>
            <person name="Noor M.A."/>
            <person name="O'Grady P."/>
            <person name="Pachter L."/>
            <person name="Papaceit M."/>
            <person name="Parisi M.J."/>
            <person name="Parisi M."/>
            <person name="Parts L."/>
            <person name="Pedersen J.S."/>
            <person name="Pesole G."/>
            <person name="Phillippy A.M."/>
            <person name="Ponting C.P."/>
            <person name="Pop M."/>
            <person name="Porcelli D."/>
            <person name="Powell J.R."/>
            <person name="Prohaska S."/>
            <person name="Pruitt K."/>
            <person name="Puig M."/>
            <person name="Quesneville H."/>
            <person name="Ram K.R."/>
            <person name="Rand D."/>
            <person name="Rasmussen M.D."/>
            <person name="Reed L.K."/>
            <person name="Reenan R."/>
            <person name="Reily A."/>
            <person name="Remington K.A."/>
            <person name="Rieger T.T."/>
            <person name="Ritchie M.G."/>
            <person name="Robin C."/>
            <person name="Rogers Y.H."/>
            <person name="Rohde C."/>
            <person name="Rozas J."/>
            <person name="Rubenfield M.J."/>
            <person name="Ruiz A."/>
            <person name="Russo S."/>
            <person name="Salzberg S.L."/>
            <person name="Sanchez-Gracia A."/>
            <person name="Saranga D.J."/>
            <person name="Sato H."/>
            <person name="Schaeffer S.W."/>
            <person name="Schatz M.C."/>
            <person name="Schlenke T."/>
            <person name="Schwartz R."/>
            <person name="Segarra C."/>
            <person name="Singh R.S."/>
            <person name="Sirot L."/>
            <person name="Sirota M."/>
            <person name="Sisneros N.B."/>
            <person name="Smith C.D."/>
            <person name="Smith T.F."/>
            <person name="Spieth J."/>
            <person name="Stage D.E."/>
            <person name="Stark A."/>
            <person name="Stephan W."/>
            <person name="Strausberg R.L."/>
            <person name="Strempel S."/>
            <person name="Sturgill D."/>
            <person name="Sutton G."/>
            <person name="Sutton G.G."/>
            <person name="Tao W."/>
            <person name="Teichmann S."/>
            <person name="Tobari Y.N."/>
            <person name="Tomimura Y."/>
            <person name="Tsolas J.M."/>
            <person name="Valente V.L."/>
            <person name="Venter E."/>
            <person name="Venter J.C."/>
            <person name="Vicario S."/>
            <person name="Vieira F.G."/>
            <person name="Vilella A.J."/>
            <person name="Villasante A."/>
            <person name="Walenz B."/>
            <person name="Wang J."/>
            <person name="Wasserman M."/>
            <person name="Watts T."/>
            <person name="Wilson D."/>
            <person name="Wilson R.K."/>
            <person name="Wing R.A."/>
            <person name="Wolfner M.F."/>
            <person name="Wong A."/>
            <person name="Wong G.K."/>
            <person name="Wu C.I."/>
            <person name="Wu G."/>
            <person name="Yamamoto D."/>
            <person name="Yang H.P."/>
            <person name="Yang S.P."/>
            <person name="Yorke J.A."/>
            <person name="Yoshida K."/>
            <person name="Zdobnov E."/>
            <person name="Zhang P."/>
            <person name="Zhang Y."/>
            <person name="Zimin A.V."/>
            <person name="Baldwin J."/>
            <person name="Abdouelleil A."/>
            <person name="Abdulkadir J."/>
            <person name="Abebe A."/>
            <person name="Abera B."/>
            <person name="Abreu J."/>
            <person name="Acer S.C."/>
            <person name="Aftuck L."/>
            <person name="Alexander A."/>
            <person name="An P."/>
            <person name="Anderson E."/>
            <person name="Anderson S."/>
            <person name="Arachi H."/>
            <person name="Azer M."/>
            <person name="Bachantsang P."/>
            <person name="Barry A."/>
            <person name="Bayul T."/>
            <person name="Berlin A."/>
            <person name="Bessette D."/>
            <person name="Bloom T."/>
            <person name="Blye J."/>
            <person name="Boguslavskiy L."/>
            <person name="Bonnet C."/>
            <person name="Boukhgalter B."/>
            <person name="Bourzgui I."/>
            <person name="Brown A."/>
            <person name="Cahill P."/>
            <person name="Channer S."/>
            <person name="Cheshatsang Y."/>
            <person name="Chuda L."/>
            <person name="Citroen M."/>
            <person name="Collymore A."/>
            <person name="Cooke P."/>
            <person name="Costello M."/>
            <person name="D'Aco K."/>
            <person name="Daza R."/>
            <person name="De Haan G."/>
            <person name="DeGray S."/>
            <person name="DeMaso C."/>
            <person name="Dhargay N."/>
            <person name="Dooley K."/>
            <person name="Dooley E."/>
            <person name="Doricent M."/>
            <person name="Dorje P."/>
            <person name="Dorjee K."/>
            <person name="Dupes A."/>
            <person name="Elong R."/>
            <person name="Falk J."/>
            <person name="Farina A."/>
            <person name="Faro S."/>
            <person name="Ferguson D."/>
            <person name="Fisher S."/>
            <person name="Foley C.D."/>
            <person name="Franke A."/>
            <person name="Friedrich D."/>
            <person name="Gadbois L."/>
            <person name="Gearin G."/>
            <person name="Gearin C.R."/>
            <person name="Giannoukos G."/>
            <person name="Goode T."/>
            <person name="Graham J."/>
            <person name="Grandbois E."/>
            <person name="Grewal S."/>
            <person name="Gyaltsen K."/>
            <person name="Hafez N."/>
            <person name="Hagos B."/>
            <person name="Hall J."/>
            <person name="Henson C."/>
            <person name="Hollinger A."/>
            <person name="Honan T."/>
            <person name="Huard M.D."/>
            <person name="Hughes L."/>
            <person name="Hurhula B."/>
            <person name="Husby M.E."/>
            <person name="Kamat A."/>
            <person name="Kanga B."/>
            <person name="Kashin S."/>
            <person name="Khazanovich D."/>
            <person name="Kisner P."/>
            <person name="Lance K."/>
            <person name="Lara M."/>
            <person name="Lee W."/>
            <person name="Lennon N."/>
            <person name="Letendre F."/>
            <person name="LeVine R."/>
            <person name="Lipovsky A."/>
            <person name="Liu X."/>
            <person name="Liu J."/>
            <person name="Liu S."/>
            <person name="Lokyitsang T."/>
            <person name="Lokyitsang Y."/>
            <person name="Lubonja R."/>
            <person name="Lui A."/>
            <person name="MacDonald P."/>
            <person name="Magnisalis V."/>
            <person name="Maru K."/>
            <person name="Matthews C."/>
            <person name="McCusker W."/>
            <person name="McDonough S."/>
            <person name="Mehta T."/>
            <person name="Meldrim J."/>
            <person name="Meneus L."/>
            <person name="Mihai O."/>
            <person name="Mihalev A."/>
            <person name="Mihova T."/>
            <person name="Mittelman R."/>
            <person name="Mlenga V."/>
            <person name="Montmayeur A."/>
            <person name="Mulrain L."/>
            <person name="Navidi A."/>
            <person name="Naylor J."/>
            <person name="Negash T."/>
            <person name="Nguyen T."/>
            <person name="Nguyen N."/>
            <person name="Nicol R."/>
            <person name="Norbu C."/>
            <person name="Norbu N."/>
            <person name="Novod N."/>
            <person name="O'Neill B."/>
            <person name="Osman S."/>
            <person name="Markiewicz E."/>
            <person name="Oyono O.L."/>
            <person name="Patti C."/>
            <person name="Phunkhang P."/>
            <person name="Pierre F."/>
            <person name="Priest M."/>
            <person name="Raghuraman S."/>
            <person name="Rege F."/>
            <person name="Reyes R."/>
            <person name="Rise C."/>
            <person name="Rogov P."/>
            <person name="Ross K."/>
            <person name="Ryan E."/>
            <person name="Settipalli S."/>
            <person name="Shea T."/>
            <person name="Sherpa N."/>
            <person name="Shi L."/>
            <person name="Shih D."/>
            <person name="Sparrow T."/>
            <person name="Spaulding J."/>
            <person name="Stalker J."/>
            <person name="Stange-Thomann N."/>
            <person name="Stavropoulos S."/>
            <person name="Stone C."/>
            <person name="Strader C."/>
            <person name="Tesfaye S."/>
            <person name="Thomson T."/>
            <person name="Thoulutsang Y."/>
            <person name="Thoulutsang D."/>
            <person name="Topham K."/>
            <person name="Topping I."/>
            <person name="Tsamla T."/>
            <person name="Vassiliev H."/>
            <person name="Vo A."/>
            <person name="Wangchuk T."/>
            <person name="Wangdi T."/>
            <person name="Weiand M."/>
            <person name="Wilkinson J."/>
            <person name="Wilson A."/>
            <person name="Yadav S."/>
            <person name="Young G."/>
            <person name="Yu Q."/>
            <person name="Zembek L."/>
            <person name="Zhong D."/>
            <person name="Zimmer A."/>
            <person name="Zwirko Z."/>
            <person name="Jaffe D.B."/>
            <person name="Alvarez P."/>
            <person name="Brockman W."/>
            <person name="Butler J."/>
            <person name="Chin C."/>
            <person name="Gnerre S."/>
            <person name="Grabherr M."/>
            <person name="Kleber M."/>
            <person name="Mauceli E."/>
            <person name="MacCallum I."/>
        </authorList>
    </citation>
    <scope>NUCLEOTIDE SEQUENCE [LARGE SCALE GENOMIC DNA]</scope>
    <source>
        <strain evidence="1">MSH-3</strain>
        <strain evidence="3">MSH-3 / Tucson 14011-0111.49</strain>
    </source>
</reference>
<dbReference type="HOGENOM" id="CLU_2690445_0_0_1"/>
<protein>
    <submittedName>
        <fullName evidence="2">GL19754</fullName>
    </submittedName>
    <submittedName>
        <fullName evidence="1">GL22927</fullName>
    </submittedName>
</protein>
<dbReference type="EMBL" id="CH696657">
    <property type="protein sequence ID" value="EDW39503.1"/>
    <property type="molecule type" value="Genomic_DNA"/>
</dbReference>
<proteinExistence type="predicted"/>
<accession>B4IRX6</accession>
<dbReference type="AlphaFoldDB" id="B4IRX6"/>
<keyword evidence="3" id="KW-1185">Reference proteome</keyword>
<name>B4IRX6_DROPE</name>
<evidence type="ECO:0000313" key="2">
    <source>
        <dbReference type="EMBL" id="EDW39560.1"/>
    </source>
</evidence>
<sequence>MNEIRRRFRRNLDEDGEIRHQRMIEENEEEVKRISAGTVSIECAIIDEAPGTCESSPTFARVIGLLPILPRFSN</sequence>
<gene>
    <name evidence="1" type="primary">Dper\GL22927</name>
    <name evidence="2" type="synonym">Dper\GL19754</name>
    <name evidence="2" type="ORF">Dper_GL19754</name>
    <name evidence="1" type="ORF">Dper_GL22927</name>
    <name evidence="1" type="ORF">GL19754</name>
    <name evidence="1" type="ORF">GL22927</name>
</gene>
<evidence type="ECO:0000313" key="1">
    <source>
        <dbReference type="EMBL" id="EDW39503.1"/>
    </source>
</evidence>
<dbReference type="Proteomes" id="UP000008744">
    <property type="component" value="Unassembled WGS sequence"/>
</dbReference>
<dbReference type="EMBL" id="CH696906">
    <property type="protein sequence ID" value="EDW39560.1"/>
    <property type="molecule type" value="Genomic_DNA"/>
</dbReference>
<organism evidence="3">
    <name type="scientific">Drosophila persimilis</name>
    <name type="common">Fruit fly</name>
    <dbReference type="NCBI Taxonomy" id="7234"/>
    <lineage>
        <taxon>Eukaryota</taxon>
        <taxon>Metazoa</taxon>
        <taxon>Ecdysozoa</taxon>
        <taxon>Arthropoda</taxon>
        <taxon>Hexapoda</taxon>
        <taxon>Insecta</taxon>
        <taxon>Pterygota</taxon>
        <taxon>Neoptera</taxon>
        <taxon>Endopterygota</taxon>
        <taxon>Diptera</taxon>
        <taxon>Brachycera</taxon>
        <taxon>Muscomorpha</taxon>
        <taxon>Ephydroidea</taxon>
        <taxon>Drosophilidae</taxon>
        <taxon>Drosophila</taxon>
        <taxon>Sophophora</taxon>
    </lineage>
</organism>
<reference evidence="1" key="2">
    <citation type="submission" date="2008-06" db="EMBL/GenBank/DDBJ databases">
        <authorList>
            <consortium name="FlyBase"/>
        </authorList>
    </citation>
    <scope>NUCLEOTIDE SEQUENCE</scope>
    <source>
        <strain evidence="1">MSH-3</strain>
    </source>
</reference>